<proteinExistence type="predicted"/>
<organism evidence="3 4">
    <name type="scientific">Fundicoccus ignavus</name>
    <dbReference type="NCBI Taxonomy" id="2664442"/>
    <lineage>
        <taxon>Bacteria</taxon>
        <taxon>Bacillati</taxon>
        <taxon>Bacillota</taxon>
        <taxon>Bacilli</taxon>
        <taxon>Lactobacillales</taxon>
        <taxon>Aerococcaceae</taxon>
        <taxon>Fundicoccus</taxon>
    </lineage>
</organism>
<dbReference type="Pfam" id="PF01476">
    <property type="entry name" value="LysM"/>
    <property type="match status" value="8"/>
</dbReference>
<evidence type="ECO:0000256" key="1">
    <source>
        <dbReference type="SAM" id="MobiDB-lite"/>
    </source>
</evidence>
<dbReference type="PANTHER" id="PTHR33734">
    <property type="entry name" value="LYSM DOMAIN-CONTAINING GPI-ANCHORED PROTEIN 2"/>
    <property type="match status" value="1"/>
</dbReference>
<dbReference type="EMBL" id="WJQS01000005">
    <property type="protein sequence ID" value="MRI85645.1"/>
    <property type="molecule type" value="Genomic_DNA"/>
</dbReference>
<dbReference type="SMART" id="SM00257">
    <property type="entry name" value="LysM"/>
    <property type="match status" value="8"/>
</dbReference>
<dbReference type="InterPro" id="IPR036779">
    <property type="entry name" value="LysM_dom_sf"/>
</dbReference>
<reference evidence="3 4" key="1">
    <citation type="submission" date="2019-11" db="EMBL/GenBank/DDBJ databases">
        <title>Characterisation of Fundicoccus ignavus gen. nov. sp. nov., a novel genus of the family Aerococcaceae isolated from bulk tank milk.</title>
        <authorList>
            <person name="Siebert A."/>
            <person name="Huptas C."/>
            <person name="Wenning M."/>
            <person name="Scherer S."/>
            <person name="Doll E.V."/>
        </authorList>
    </citation>
    <scope>NUCLEOTIDE SEQUENCE [LARGE SCALE GENOMIC DNA]</scope>
    <source>
        <strain evidence="3 4">WS4759</strain>
    </source>
</reference>
<accession>A0A6I2GQC8</accession>
<feature type="domain" description="LysM" evidence="2">
    <location>
        <begin position="297"/>
        <end position="340"/>
    </location>
</feature>
<dbReference type="PROSITE" id="PS51782">
    <property type="entry name" value="LYSM"/>
    <property type="match status" value="8"/>
</dbReference>
<feature type="domain" description="LysM" evidence="2">
    <location>
        <begin position="410"/>
        <end position="453"/>
    </location>
</feature>
<name>A0A6I2GQC8_9LACT</name>
<feature type="region of interest" description="Disordered" evidence="1">
    <location>
        <begin position="37"/>
        <end position="57"/>
    </location>
</feature>
<feature type="domain" description="LysM" evidence="2">
    <location>
        <begin position="172"/>
        <end position="215"/>
    </location>
</feature>
<feature type="domain" description="LysM" evidence="2">
    <location>
        <begin position="107"/>
        <end position="150"/>
    </location>
</feature>
<feature type="domain" description="LysM" evidence="2">
    <location>
        <begin position="465"/>
        <end position="508"/>
    </location>
</feature>
<keyword evidence="4" id="KW-1185">Reference proteome</keyword>
<feature type="domain" description="LysM" evidence="2">
    <location>
        <begin position="236"/>
        <end position="279"/>
    </location>
</feature>
<dbReference type="SUPFAM" id="SSF54106">
    <property type="entry name" value="LysM domain"/>
    <property type="match status" value="8"/>
</dbReference>
<dbReference type="Proteomes" id="UP000430975">
    <property type="component" value="Unassembled WGS sequence"/>
</dbReference>
<dbReference type="AlphaFoldDB" id="A0A6I2GQC8"/>
<gene>
    <name evidence="3" type="ORF">GIY09_07090</name>
</gene>
<evidence type="ECO:0000313" key="3">
    <source>
        <dbReference type="EMBL" id="MRI85645.1"/>
    </source>
</evidence>
<dbReference type="CDD" id="cd00118">
    <property type="entry name" value="LysM"/>
    <property type="match status" value="8"/>
</dbReference>
<feature type="domain" description="LysM" evidence="2">
    <location>
        <begin position="513"/>
        <end position="556"/>
    </location>
</feature>
<dbReference type="InterPro" id="IPR018392">
    <property type="entry name" value="LysM"/>
</dbReference>
<protein>
    <submittedName>
        <fullName evidence="3">LysM peptidoglycan-binding domain-containing protein</fullName>
    </submittedName>
</protein>
<dbReference type="Gene3D" id="3.10.350.10">
    <property type="entry name" value="LysM domain"/>
    <property type="match status" value="8"/>
</dbReference>
<dbReference type="GO" id="GO:0008932">
    <property type="term" value="F:lytic endotransglycosylase activity"/>
    <property type="evidence" value="ECO:0007669"/>
    <property type="project" value="TreeGrafter"/>
</dbReference>
<feature type="domain" description="LysM" evidence="2">
    <location>
        <begin position="354"/>
        <end position="397"/>
    </location>
</feature>
<evidence type="ECO:0000313" key="4">
    <source>
        <dbReference type="Proteomes" id="UP000430975"/>
    </source>
</evidence>
<dbReference type="PANTHER" id="PTHR33734:SF22">
    <property type="entry name" value="MEMBRANE-BOUND LYTIC MUREIN TRANSGLYCOSYLASE D"/>
    <property type="match status" value="1"/>
</dbReference>
<evidence type="ECO:0000259" key="2">
    <source>
        <dbReference type="PROSITE" id="PS51782"/>
    </source>
</evidence>
<comment type="caution">
    <text evidence="3">The sequence shown here is derived from an EMBL/GenBank/DDBJ whole genome shotgun (WGS) entry which is preliminary data.</text>
</comment>
<feature type="compositionally biased region" description="Polar residues" evidence="1">
    <location>
        <begin position="37"/>
        <end position="53"/>
    </location>
</feature>
<sequence length="557" mass="61574">MRKRMERQRGLAFPLTLFASVVVLSMSSELITIQAQADTETNQTSESIITTPESLPPSEVTEAEVTEVTEETIVETVETPEVAPVETDLVIETLSVEEEDYSTGTVINHTVVAGEYLTLIARNYGVTVNELRLWNHLTTDTLQIGQVLKVIPGTTTPVETPSEDDDHSGDVVSYAVKAGDNLWSISQRFGVTMNDLRLWNHLTSDTLQIGQVLKVIPDLTDPTYPEDPDDHSGDVVTYIVKAGDTLWGIANRFDVSLNNLRLWNHLTTDLLRIGQELKMIPPLPGPTDPVEEPGSVTTYTVQAGDTLWAISQRFGVTVQQLRTWNQLTSDILQIGKQLTLVAKDTTPPPTSENTIHVVQAGDTLWAIGQQYGVSVNQIKQWNQLTSNFLSIGQRLSIGTPTTTPPVDNQTKYIVKSGDTLWSIANRYGVTVSHLKQWNNLTSNLLAIGQILIVSGEVEAQPPVTTRYTVKAGDTLWSISRHYGVTVSQLMSWNNLTSNFLTIGQVLNVNQPNITYTVKSGDSLWKIAVQFGVTIEQLKNWNGLTSNVIYVNQQLIVK</sequence>